<dbReference type="GO" id="GO:0052689">
    <property type="term" value="F:carboxylic ester hydrolase activity"/>
    <property type="evidence" value="ECO:0007669"/>
    <property type="project" value="TreeGrafter"/>
</dbReference>
<evidence type="ECO:0000259" key="1">
    <source>
        <dbReference type="Pfam" id="PF12697"/>
    </source>
</evidence>
<dbReference type="InterPro" id="IPR029058">
    <property type="entry name" value="AB_hydrolase_fold"/>
</dbReference>
<dbReference type="Pfam" id="PF13026">
    <property type="entry name" value="DUF3887"/>
    <property type="match status" value="1"/>
</dbReference>
<proteinExistence type="predicted"/>
<reference evidence="4" key="1">
    <citation type="journal article" date="2022" name="Microbiol. Resour. Announc.">
        <title>Draft Genome Sequence of a Methanogenic Archaeon from West Spitsbergen Permafrost.</title>
        <authorList>
            <person name="Trubitsyn V."/>
            <person name="Rivkina E."/>
            <person name="Shcherbakova V."/>
        </authorList>
    </citation>
    <scope>NUCLEOTIDE SEQUENCE [LARGE SCALE GENOMIC DNA]</scope>
    <source>
        <strain evidence="4">VT</strain>
    </source>
</reference>
<dbReference type="PANTHER" id="PTHR43265">
    <property type="entry name" value="ESTERASE ESTD"/>
    <property type="match status" value="1"/>
</dbReference>
<feature type="domain" description="AB hydrolase-1" evidence="1">
    <location>
        <begin position="151"/>
        <end position="391"/>
    </location>
</feature>
<dbReference type="PANTHER" id="PTHR43265:SF1">
    <property type="entry name" value="ESTERASE ESTD"/>
    <property type="match status" value="1"/>
</dbReference>
<evidence type="ECO:0000259" key="2">
    <source>
        <dbReference type="Pfam" id="PF13026"/>
    </source>
</evidence>
<dbReference type="InterPro" id="IPR053145">
    <property type="entry name" value="AB_hydrolase_Est10"/>
</dbReference>
<dbReference type="InterPro" id="IPR000073">
    <property type="entry name" value="AB_hydrolase_1"/>
</dbReference>
<dbReference type="RefSeq" id="WP_223792321.1">
    <property type="nucleotide sequence ID" value="NZ_JAIOUQ010000014.1"/>
</dbReference>
<keyword evidence="3" id="KW-0378">Hydrolase</keyword>
<dbReference type="EMBL" id="JAIOUQ010000014">
    <property type="protein sequence ID" value="MBZ2166784.1"/>
    <property type="molecule type" value="Genomic_DNA"/>
</dbReference>
<dbReference type="InterPro" id="IPR024981">
    <property type="entry name" value="DUF3887"/>
</dbReference>
<comment type="caution">
    <text evidence="3">The sequence shown here is derived from an EMBL/GenBank/DDBJ whole genome shotgun (WGS) entry which is preliminary data.</text>
</comment>
<dbReference type="Proteomes" id="UP000825933">
    <property type="component" value="Unassembled WGS sequence"/>
</dbReference>
<dbReference type="Pfam" id="PF12697">
    <property type="entry name" value="Abhydrolase_6"/>
    <property type="match status" value="1"/>
</dbReference>
<feature type="domain" description="DUF3887" evidence="2">
    <location>
        <begin position="15"/>
        <end position="101"/>
    </location>
</feature>
<protein>
    <submittedName>
        <fullName evidence="3">Alpha/beta fold hydrolase</fullName>
    </submittedName>
</protein>
<name>A0A8T5USW3_9EURY</name>
<dbReference type="Gene3D" id="3.10.450.590">
    <property type="match status" value="1"/>
</dbReference>
<sequence>MSSSSNDNLKAIGQTVVGQLLTADFAGVRSRFDSQMESLSEDKLKESWEKIVIEAGSLMQILPSKFTEKDHHRIIVIKCQFQRFNVDVQIVFNEKEQISGLFFIPVNMPYHTPEYVDKSLFHELDVTVGEGKWALPGTLTLPEGSGPFPCVILVHGSGPNDMDETIGPNKPFRDLAWGLASQGVAVLRYDKRTFKYAKEFTAQDIDEITVKEEVIDDAQEAVRLMHNIKSIDPKNIFVMGHSLGATVMPRIAIDQDLSGAVMMAGITRSLEETILDQLTYLYNLTGSITEEQKQELETLKVNVVKLKDPELVDTMSRQDMPLGIPMVYWKDLHDNNPVDIVKDLKIPLLILQGERDYQVLAAVDFEGWKKALDKNTNASFKVFPKLNHLFIKGEGKSTPQEYAVEGHVHKDVIDTLVKWIFENIR</sequence>
<gene>
    <name evidence="3" type="ORF">K8N75_12130</name>
</gene>
<dbReference type="AlphaFoldDB" id="A0A8T5USW3"/>
<evidence type="ECO:0000313" key="4">
    <source>
        <dbReference type="Proteomes" id="UP000825933"/>
    </source>
</evidence>
<keyword evidence="4" id="KW-1185">Reference proteome</keyword>
<dbReference type="SUPFAM" id="SSF53474">
    <property type="entry name" value="alpha/beta-Hydrolases"/>
    <property type="match status" value="1"/>
</dbReference>
<dbReference type="Gene3D" id="3.40.50.1820">
    <property type="entry name" value="alpha/beta hydrolase"/>
    <property type="match status" value="1"/>
</dbReference>
<accession>A0A8T5USW3</accession>
<evidence type="ECO:0000313" key="3">
    <source>
        <dbReference type="EMBL" id="MBZ2166784.1"/>
    </source>
</evidence>
<organism evidence="3 4">
    <name type="scientific">Methanobacterium spitsbergense</name>
    <dbReference type="NCBI Taxonomy" id="2874285"/>
    <lineage>
        <taxon>Archaea</taxon>
        <taxon>Methanobacteriati</taxon>
        <taxon>Methanobacteriota</taxon>
        <taxon>Methanomada group</taxon>
        <taxon>Methanobacteria</taxon>
        <taxon>Methanobacteriales</taxon>
        <taxon>Methanobacteriaceae</taxon>
        <taxon>Methanobacterium</taxon>
    </lineage>
</organism>